<evidence type="ECO:0000313" key="2">
    <source>
        <dbReference type="EMBL" id="DAD96081.1"/>
    </source>
</evidence>
<sequence>MEEELNWLKKEIAQGFTMLAALNLKGRPAAADLKPVAILWLKILSRQQWQFERDAPRVRSAFEKLAAESNEWPNPADFTRVLPPEPLRLEPRREDKHTATEYGRQMAKEIIGRLKDAPVCQTEWIHGTRSRSVEECRRIYAARQKQKGKQHD</sequence>
<organism evidence="2">
    <name type="scientific">Myoviridae sp. ctpjm1</name>
    <dbReference type="NCBI Taxonomy" id="2826699"/>
    <lineage>
        <taxon>Viruses</taxon>
        <taxon>Duplodnaviria</taxon>
        <taxon>Heunggongvirae</taxon>
        <taxon>Uroviricota</taxon>
        <taxon>Caudoviricetes</taxon>
    </lineage>
</organism>
<name>A0A8S5NMZ6_9CAUD</name>
<feature type="compositionally biased region" description="Basic and acidic residues" evidence="1">
    <location>
        <begin position="87"/>
        <end position="99"/>
    </location>
</feature>
<dbReference type="EMBL" id="BK015208">
    <property type="protein sequence ID" value="DAD96081.1"/>
    <property type="molecule type" value="Genomic_DNA"/>
</dbReference>
<protein>
    <submittedName>
        <fullName evidence="2">Uncharacterized protein</fullName>
    </submittedName>
</protein>
<accession>A0A8S5NMZ6</accession>
<reference evidence="2" key="1">
    <citation type="journal article" date="2021" name="Proc. Natl. Acad. Sci. U.S.A.">
        <title>A Catalog of Tens of Thousands of Viruses from Human Metagenomes Reveals Hidden Associations with Chronic Diseases.</title>
        <authorList>
            <person name="Tisza M.J."/>
            <person name="Buck C.B."/>
        </authorList>
    </citation>
    <scope>NUCLEOTIDE SEQUENCE</scope>
    <source>
        <strain evidence="2">Ctpjm1</strain>
    </source>
</reference>
<evidence type="ECO:0000256" key="1">
    <source>
        <dbReference type="SAM" id="MobiDB-lite"/>
    </source>
</evidence>
<proteinExistence type="predicted"/>
<feature type="region of interest" description="Disordered" evidence="1">
    <location>
        <begin position="73"/>
        <end position="101"/>
    </location>
</feature>